<proteinExistence type="predicted"/>
<evidence type="ECO:0000313" key="4">
    <source>
        <dbReference type="Proteomes" id="UP000472267"/>
    </source>
</evidence>
<feature type="coiled-coil region" evidence="1">
    <location>
        <begin position="32"/>
        <end position="67"/>
    </location>
</feature>
<evidence type="ECO:0000256" key="1">
    <source>
        <dbReference type="SAM" id="Coils"/>
    </source>
</evidence>
<dbReference type="OMA" id="QHEPNVI"/>
<sequence length="300" mass="34400">GRRGKQRGRNRSEQKTTKVKQQEETMAEPVTAAVLEEMLKRFFNEAEKKSEEKFERLQNQLSTIQSTLSKHAEDIENQRSQIAVIETRVQTNEETLPKLGDALAQVEKKLVALEDMNRRDNLRIMNIKEGEEKGSMLAYLTNSLPKWFPGLARSPPELMRAHRLGPPRQSTSPRTIIEKCLRFTDRDRTLNEFRKTPVLVCGQQIKLAADYSDTTARERRPCYPVMNPARTLGFQVFLLYPSVIKLINAGESKIDLLRVWVLQHEPNVITLSETYFNALCALKTNSSAGPDGFLKWLHMC</sequence>
<dbReference type="Gene3D" id="3.30.70.1820">
    <property type="entry name" value="L1 transposable element, RRM domain"/>
    <property type="match status" value="1"/>
</dbReference>
<feature type="compositionally biased region" description="Basic and acidic residues" evidence="2">
    <location>
        <begin position="10"/>
        <end position="23"/>
    </location>
</feature>
<reference evidence="3" key="2">
    <citation type="submission" date="2025-08" db="UniProtKB">
        <authorList>
            <consortium name="Ensembl"/>
        </authorList>
    </citation>
    <scope>IDENTIFICATION</scope>
</reference>
<dbReference type="AlphaFoldDB" id="A0A672FKB6"/>
<dbReference type="InterPro" id="IPR004244">
    <property type="entry name" value="Transposase_22"/>
</dbReference>
<name>A0A672FKB6_SALFA</name>
<accession>A0A672FKB6</accession>
<protein>
    <recommendedName>
        <fullName evidence="5">L1 transposable element RRM domain-containing protein</fullName>
    </recommendedName>
</protein>
<keyword evidence="4" id="KW-1185">Reference proteome</keyword>
<dbReference type="Ensembl" id="ENSSFAT00005005395.1">
    <property type="protein sequence ID" value="ENSSFAP00005005095.1"/>
    <property type="gene ID" value="ENSSFAG00005003259.1"/>
</dbReference>
<feature type="region of interest" description="Disordered" evidence="2">
    <location>
        <begin position="1"/>
        <end position="29"/>
    </location>
</feature>
<dbReference type="Proteomes" id="UP000472267">
    <property type="component" value="Chromosome 23"/>
</dbReference>
<dbReference type="InParanoid" id="A0A672FKB6"/>
<evidence type="ECO:0000256" key="2">
    <source>
        <dbReference type="SAM" id="MobiDB-lite"/>
    </source>
</evidence>
<reference evidence="3" key="3">
    <citation type="submission" date="2025-09" db="UniProtKB">
        <authorList>
            <consortium name="Ensembl"/>
        </authorList>
    </citation>
    <scope>IDENTIFICATION</scope>
</reference>
<evidence type="ECO:0000313" key="3">
    <source>
        <dbReference type="Ensembl" id="ENSSFAP00005005095.1"/>
    </source>
</evidence>
<dbReference type="PANTHER" id="PTHR11505">
    <property type="entry name" value="L1 TRANSPOSABLE ELEMENT-RELATED"/>
    <property type="match status" value="1"/>
</dbReference>
<reference evidence="3" key="1">
    <citation type="submission" date="2019-06" db="EMBL/GenBank/DDBJ databases">
        <authorList>
            <consortium name="Wellcome Sanger Institute Data Sharing"/>
        </authorList>
    </citation>
    <scope>NUCLEOTIDE SEQUENCE [LARGE SCALE GENOMIC DNA]</scope>
</reference>
<evidence type="ECO:0008006" key="5">
    <source>
        <dbReference type="Google" id="ProtNLM"/>
    </source>
</evidence>
<keyword evidence="1" id="KW-0175">Coiled coil</keyword>
<organism evidence="3 4">
    <name type="scientific">Salarias fasciatus</name>
    <name type="common">Jewelled blenny</name>
    <name type="synonym">Blennius fasciatus</name>
    <dbReference type="NCBI Taxonomy" id="181472"/>
    <lineage>
        <taxon>Eukaryota</taxon>
        <taxon>Metazoa</taxon>
        <taxon>Chordata</taxon>
        <taxon>Craniata</taxon>
        <taxon>Vertebrata</taxon>
        <taxon>Euteleostomi</taxon>
        <taxon>Actinopterygii</taxon>
        <taxon>Neopterygii</taxon>
        <taxon>Teleostei</taxon>
        <taxon>Neoteleostei</taxon>
        <taxon>Acanthomorphata</taxon>
        <taxon>Ovalentaria</taxon>
        <taxon>Blenniimorphae</taxon>
        <taxon>Blenniiformes</taxon>
        <taxon>Blennioidei</taxon>
        <taxon>Blenniidae</taxon>
        <taxon>Salariinae</taxon>
        <taxon>Salarias</taxon>
    </lineage>
</organism>